<feature type="domain" description="Tyr recombinase" evidence="3">
    <location>
        <begin position="3"/>
        <end position="72"/>
    </location>
</feature>
<dbReference type="InterPro" id="IPR002104">
    <property type="entry name" value="Integrase_catalytic"/>
</dbReference>
<evidence type="ECO:0000256" key="1">
    <source>
        <dbReference type="ARBA" id="ARBA00023172"/>
    </source>
</evidence>
<name>A0ABV5Y646_ARTRM</name>
<dbReference type="InterPro" id="IPR013762">
    <property type="entry name" value="Integrase-like_cat_sf"/>
</dbReference>
<dbReference type="EMBL" id="JBHMBC010000040">
    <property type="protein sequence ID" value="MFB9822141.1"/>
    <property type="molecule type" value="Genomic_DNA"/>
</dbReference>
<dbReference type="Gene3D" id="1.10.443.10">
    <property type="entry name" value="Intergrase catalytic core"/>
    <property type="match status" value="1"/>
</dbReference>
<evidence type="ECO:0000259" key="3">
    <source>
        <dbReference type="Pfam" id="PF00589"/>
    </source>
</evidence>
<dbReference type="Pfam" id="PF00589">
    <property type="entry name" value="Phage_integrase"/>
    <property type="match status" value="1"/>
</dbReference>
<evidence type="ECO:0000313" key="5">
    <source>
        <dbReference type="Proteomes" id="UP001589702"/>
    </source>
</evidence>
<reference evidence="4 5" key="1">
    <citation type="submission" date="2024-09" db="EMBL/GenBank/DDBJ databases">
        <authorList>
            <person name="Sun Q."/>
            <person name="Mori K."/>
        </authorList>
    </citation>
    <scope>NUCLEOTIDE SEQUENCE [LARGE SCALE GENOMIC DNA]</scope>
    <source>
        <strain evidence="4 5">JCM 1334</strain>
    </source>
</reference>
<keyword evidence="1" id="KW-0233">DNA recombination</keyword>
<proteinExistence type="predicted"/>
<keyword evidence="5" id="KW-1185">Reference proteome</keyword>
<feature type="region of interest" description="Disordered" evidence="2">
    <location>
        <begin position="71"/>
        <end position="104"/>
    </location>
</feature>
<protein>
    <submittedName>
        <fullName evidence="4">Tyrosine-type recombinase/integrase</fullName>
    </submittedName>
</protein>
<feature type="compositionally biased region" description="Polar residues" evidence="2">
    <location>
        <begin position="84"/>
        <end position="94"/>
    </location>
</feature>
<comment type="caution">
    <text evidence="4">The sequence shown here is derived from an EMBL/GenBank/DDBJ whole genome shotgun (WGS) entry which is preliminary data.</text>
</comment>
<organism evidence="4 5">
    <name type="scientific">Arthrobacter ramosus</name>
    <dbReference type="NCBI Taxonomy" id="1672"/>
    <lineage>
        <taxon>Bacteria</taxon>
        <taxon>Bacillati</taxon>
        <taxon>Actinomycetota</taxon>
        <taxon>Actinomycetes</taxon>
        <taxon>Micrococcales</taxon>
        <taxon>Micrococcaceae</taxon>
        <taxon>Arthrobacter</taxon>
    </lineage>
</organism>
<dbReference type="InterPro" id="IPR011010">
    <property type="entry name" value="DNA_brk_join_enz"/>
</dbReference>
<dbReference type="SUPFAM" id="SSF56349">
    <property type="entry name" value="DNA breaking-rejoining enzymes"/>
    <property type="match status" value="1"/>
</dbReference>
<dbReference type="Proteomes" id="UP001589702">
    <property type="component" value="Unassembled WGS sequence"/>
</dbReference>
<dbReference type="RefSeq" id="WP_234749697.1">
    <property type="nucleotide sequence ID" value="NZ_BAAAWN010000001.1"/>
</dbReference>
<evidence type="ECO:0000256" key="2">
    <source>
        <dbReference type="SAM" id="MobiDB-lite"/>
    </source>
</evidence>
<gene>
    <name evidence="4" type="ORF">ACFFP1_21965</name>
</gene>
<evidence type="ECO:0000313" key="4">
    <source>
        <dbReference type="EMBL" id="MFB9822141.1"/>
    </source>
</evidence>
<sequence>MRLYSDYLHVEYGDLDNDYVFVNLWGGRVGHAMSYRAVYDLVVRLRQRTGLDFDPHWFRHSAATRMLWDGASAPPSRPCRKRCATSSRRSTSPGDRQGARRGTWFHARCSVPTARRGHQAHA</sequence>
<accession>A0ABV5Y646</accession>